<evidence type="ECO:0000313" key="8">
    <source>
        <dbReference type="EMBL" id="PWI33423.1"/>
    </source>
</evidence>
<feature type="transmembrane region" description="Helical" evidence="6">
    <location>
        <begin position="192"/>
        <end position="210"/>
    </location>
</feature>
<keyword evidence="5 6" id="KW-0472">Membrane</keyword>
<evidence type="ECO:0000313" key="9">
    <source>
        <dbReference type="Proteomes" id="UP000245362"/>
    </source>
</evidence>
<dbReference type="GO" id="GO:0005886">
    <property type="term" value="C:plasma membrane"/>
    <property type="evidence" value="ECO:0007669"/>
    <property type="project" value="UniProtKB-SubCell"/>
</dbReference>
<proteinExistence type="predicted"/>
<name>A0A2U3B9G4_9VIBR</name>
<dbReference type="InterPro" id="IPR037185">
    <property type="entry name" value="EmrE-like"/>
</dbReference>
<accession>A0A2U3B9G4</accession>
<dbReference type="PANTHER" id="PTHR42920">
    <property type="entry name" value="OS03G0707200 PROTEIN-RELATED"/>
    <property type="match status" value="1"/>
</dbReference>
<dbReference type="AlphaFoldDB" id="A0A2U3B9G4"/>
<evidence type="ECO:0000259" key="7">
    <source>
        <dbReference type="Pfam" id="PF00892"/>
    </source>
</evidence>
<feature type="transmembrane region" description="Helical" evidence="6">
    <location>
        <begin position="131"/>
        <end position="152"/>
    </location>
</feature>
<keyword evidence="9" id="KW-1185">Reference proteome</keyword>
<keyword evidence="3 6" id="KW-0812">Transmembrane</keyword>
<comment type="subcellular location">
    <subcellularLocation>
        <location evidence="1">Cell membrane</location>
        <topology evidence="1">Multi-pass membrane protein</topology>
    </subcellularLocation>
</comment>
<comment type="caution">
    <text evidence="8">The sequence shown here is derived from an EMBL/GenBank/DDBJ whole genome shotgun (WGS) entry which is preliminary data.</text>
</comment>
<dbReference type="PANTHER" id="PTHR42920:SF5">
    <property type="entry name" value="EAMA DOMAIN-CONTAINING PROTEIN"/>
    <property type="match status" value="1"/>
</dbReference>
<feature type="transmembrane region" description="Helical" evidence="6">
    <location>
        <begin position="253"/>
        <end position="272"/>
    </location>
</feature>
<evidence type="ECO:0000256" key="3">
    <source>
        <dbReference type="ARBA" id="ARBA00022692"/>
    </source>
</evidence>
<dbReference type="InterPro" id="IPR051258">
    <property type="entry name" value="Diverse_Substrate_Transporter"/>
</dbReference>
<reference evidence="8 9" key="1">
    <citation type="submission" date="2018-05" db="EMBL/GenBank/DDBJ databases">
        <title>Vibrio limimaris sp. nov., isolated from marine sediment.</title>
        <authorList>
            <person name="Li C.-M."/>
        </authorList>
    </citation>
    <scope>NUCLEOTIDE SEQUENCE [LARGE SCALE GENOMIC DNA]</scope>
    <source>
        <strain evidence="8 9">E4404</strain>
    </source>
</reference>
<dbReference type="SUPFAM" id="SSF103481">
    <property type="entry name" value="Multidrug resistance efflux transporter EmrE"/>
    <property type="match status" value="1"/>
</dbReference>
<dbReference type="Pfam" id="PF00892">
    <property type="entry name" value="EamA"/>
    <property type="match status" value="2"/>
</dbReference>
<sequence length="301" mass="31853">MLHNRYTSYQLGIFSILFASVLWGTTGTVASLAPDVSSLAIGAFSMGVGGLFQALLSRKQLRDDFKKILIHKRKLAVSAIALAVYPLAFYSSMRLAGVAIGTVISIATAPFFAVMLECLFSKGKSITKKWLLSFSVGITGIMLLVFSESSAIHTVNNLRLIGILLGLMAGLFYAVYSWVAKALIEQGIQSQSALGCIFGFGSLILLPTLLVTGDNLFASATNILVVGYMALIPMGLGYIAYGFGLRFVTASSASLITLFEPVVAAALAVVIVGESIPMLGWSGIGLILICLLIQVKAGSHL</sequence>
<evidence type="ECO:0000256" key="5">
    <source>
        <dbReference type="ARBA" id="ARBA00023136"/>
    </source>
</evidence>
<evidence type="ECO:0000256" key="4">
    <source>
        <dbReference type="ARBA" id="ARBA00022989"/>
    </source>
</evidence>
<feature type="transmembrane region" description="Helical" evidence="6">
    <location>
        <begin position="158"/>
        <end position="180"/>
    </location>
</feature>
<feature type="domain" description="EamA" evidence="7">
    <location>
        <begin position="11"/>
        <end position="145"/>
    </location>
</feature>
<feature type="transmembrane region" description="Helical" evidence="6">
    <location>
        <begin position="99"/>
        <end position="119"/>
    </location>
</feature>
<feature type="transmembrane region" description="Helical" evidence="6">
    <location>
        <begin position="39"/>
        <end position="56"/>
    </location>
</feature>
<dbReference type="Proteomes" id="UP000245362">
    <property type="component" value="Unassembled WGS sequence"/>
</dbReference>
<dbReference type="EMBL" id="QFWT01000005">
    <property type="protein sequence ID" value="PWI33423.1"/>
    <property type="molecule type" value="Genomic_DNA"/>
</dbReference>
<keyword evidence="4 6" id="KW-1133">Transmembrane helix</keyword>
<feature type="domain" description="EamA" evidence="7">
    <location>
        <begin position="161"/>
        <end position="292"/>
    </location>
</feature>
<organism evidence="8 9">
    <name type="scientific">Vibrio albus</name>
    <dbReference type="NCBI Taxonomy" id="2200953"/>
    <lineage>
        <taxon>Bacteria</taxon>
        <taxon>Pseudomonadati</taxon>
        <taxon>Pseudomonadota</taxon>
        <taxon>Gammaproteobacteria</taxon>
        <taxon>Vibrionales</taxon>
        <taxon>Vibrionaceae</taxon>
        <taxon>Vibrio</taxon>
    </lineage>
</organism>
<protein>
    <submittedName>
        <fullName evidence="8">EamA family transporter</fullName>
    </submittedName>
</protein>
<feature type="transmembrane region" description="Helical" evidence="6">
    <location>
        <begin position="278"/>
        <end position="295"/>
    </location>
</feature>
<gene>
    <name evidence="8" type="ORF">DI392_11290</name>
</gene>
<feature type="transmembrane region" description="Helical" evidence="6">
    <location>
        <begin position="216"/>
        <end position="241"/>
    </location>
</feature>
<evidence type="ECO:0000256" key="6">
    <source>
        <dbReference type="SAM" id="Phobius"/>
    </source>
</evidence>
<keyword evidence="2" id="KW-1003">Cell membrane</keyword>
<dbReference type="InterPro" id="IPR000620">
    <property type="entry name" value="EamA_dom"/>
</dbReference>
<feature type="transmembrane region" description="Helical" evidence="6">
    <location>
        <begin position="76"/>
        <end position="93"/>
    </location>
</feature>
<feature type="transmembrane region" description="Helical" evidence="6">
    <location>
        <begin position="12"/>
        <end position="33"/>
    </location>
</feature>
<evidence type="ECO:0000256" key="2">
    <source>
        <dbReference type="ARBA" id="ARBA00022475"/>
    </source>
</evidence>
<dbReference type="OrthoDB" id="9787117at2"/>
<evidence type="ECO:0000256" key="1">
    <source>
        <dbReference type="ARBA" id="ARBA00004651"/>
    </source>
</evidence>